<evidence type="ECO:0000313" key="1">
    <source>
        <dbReference type="EMBL" id="KAF2148071.1"/>
    </source>
</evidence>
<proteinExistence type="predicted"/>
<dbReference type="InterPro" id="IPR022085">
    <property type="entry name" value="OpdG"/>
</dbReference>
<dbReference type="PANTHER" id="PTHR38797">
    <property type="entry name" value="NUCLEAR PORE COMPLEX PROTEIN NUP85-RELATED"/>
    <property type="match status" value="1"/>
</dbReference>
<dbReference type="Pfam" id="PF12311">
    <property type="entry name" value="DUF3632"/>
    <property type="match status" value="1"/>
</dbReference>
<dbReference type="AlphaFoldDB" id="A0A9P4ITJ3"/>
<keyword evidence="2" id="KW-1185">Reference proteome</keyword>
<dbReference type="PANTHER" id="PTHR38797:SF4">
    <property type="entry name" value="NUCLEAR PORE COMPLEX PROTEIN NUP85"/>
    <property type="match status" value="1"/>
</dbReference>
<name>A0A9P4ITJ3_9PEZI</name>
<sequence>MTTLFDNPEETPSNPFSQPLQDLLSVDNVISLTGLSETVAHITNLVTISRDPPNALWQLWDAFFREVVTCTWSYAPHLALIEAISKRTATKPTRPRYREGDDTLHWSTLPGFSAQWRDVHDILQVRRNADHPTLPRGAHRDFFLHFSTFSATLLEATGPEGPIGPINVFFAARDGLEQEKPWMPEEGIMSEAEVRELDVRVAATWLKHGAKVLWDVDMKELREHYTAALDHGTDRTPEGHGLTDARWQLWGYRLGSLARGPQELSPDTKTMVLDAEKVVDDLRGLTALKAKKKP</sequence>
<organism evidence="1 2">
    <name type="scientific">Myriangium duriaei CBS 260.36</name>
    <dbReference type="NCBI Taxonomy" id="1168546"/>
    <lineage>
        <taxon>Eukaryota</taxon>
        <taxon>Fungi</taxon>
        <taxon>Dikarya</taxon>
        <taxon>Ascomycota</taxon>
        <taxon>Pezizomycotina</taxon>
        <taxon>Dothideomycetes</taxon>
        <taxon>Dothideomycetidae</taxon>
        <taxon>Myriangiales</taxon>
        <taxon>Myriangiaceae</taxon>
        <taxon>Myriangium</taxon>
    </lineage>
</organism>
<comment type="caution">
    <text evidence="1">The sequence shown here is derived from an EMBL/GenBank/DDBJ whole genome shotgun (WGS) entry which is preliminary data.</text>
</comment>
<accession>A0A9P4ITJ3</accession>
<gene>
    <name evidence="1" type="ORF">K461DRAFT_316479</name>
</gene>
<dbReference type="EMBL" id="ML996094">
    <property type="protein sequence ID" value="KAF2148071.1"/>
    <property type="molecule type" value="Genomic_DNA"/>
</dbReference>
<protein>
    <submittedName>
        <fullName evidence="1">Uncharacterized protein</fullName>
    </submittedName>
</protein>
<evidence type="ECO:0000313" key="2">
    <source>
        <dbReference type="Proteomes" id="UP000799439"/>
    </source>
</evidence>
<dbReference type="Proteomes" id="UP000799439">
    <property type="component" value="Unassembled WGS sequence"/>
</dbReference>
<dbReference type="OrthoDB" id="4587349at2759"/>
<reference evidence="1" key="1">
    <citation type="journal article" date="2020" name="Stud. Mycol.">
        <title>101 Dothideomycetes genomes: a test case for predicting lifestyles and emergence of pathogens.</title>
        <authorList>
            <person name="Haridas S."/>
            <person name="Albert R."/>
            <person name="Binder M."/>
            <person name="Bloem J."/>
            <person name="Labutti K."/>
            <person name="Salamov A."/>
            <person name="Andreopoulos B."/>
            <person name="Baker S."/>
            <person name="Barry K."/>
            <person name="Bills G."/>
            <person name="Bluhm B."/>
            <person name="Cannon C."/>
            <person name="Castanera R."/>
            <person name="Culley D."/>
            <person name="Daum C."/>
            <person name="Ezra D."/>
            <person name="Gonzalez J."/>
            <person name="Henrissat B."/>
            <person name="Kuo A."/>
            <person name="Liang C."/>
            <person name="Lipzen A."/>
            <person name="Lutzoni F."/>
            <person name="Magnuson J."/>
            <person name="Mondo S."/>
            <person name="Nolan M."/>
            <person name="Ohm R."/>
            <person name="Pangilinan J."/>
            <person name="Park H.-J."/>
            <person name="Ramirez L."/>
            <person name="Alfaro M."/>
            <person name="Sun H."/>
            <person name="Tritt A."/>
            <person name="Yoshinaga Y."/>
            <person name="Zwiers L.-H."/>
            <person name="Turgeon B."/>
            <person name="Goodwin S."/>
            <person name="Spatafora J."/>
            <person name="Crous P."/>
            <person name="Grigoriev I."/>
        </authorList>
    </citation>
    <scope>NUCLEOTIDE SEQUENCE</scope>
    <source>
        <strain evidence="1">CBS 260.36</strain>
    </source>
</reference>
<dbReference type="InterPro" id="IPR053204">
    <property type="entry name" value="Oxopyrrolidines_Biosynth-assoc"/>
</dbReference>